<keyword evidence="2" id="KW-1185">Reference proteome</keyword>
<dbReference type="InterPro" id="IPR036412">
    <property type="entry name" value="HAD-like_sf"/>
</dbReference>
<dbReference type="STRING" id="1882918.BCY86_08340"/>
<dbReference type="OrthoDB" id="820330at2"/>
<evidence type="ECO:0000313" key="1">
    <source>
        <dbReference type="EMBL" id="APS00683.1"/>
    </source>
</evidence>
<dbReference type="Proteomes" id="UP000185544">
    <property type="component" value="Chromosome"/>
</dbReference>
<dbReference type="SUPFAM" id="SSF56784">
    <property type="entry name" value="HAD-like"/>
    <property type="match status" value="1"/>
</dbReference>
<gene>
    <name evidence="1" type="ORF">BCY86_08340</name>
</gene>
<evidence type="ECO:0000313" key="2">
    <source>
        <dbReference type="Proteomes" id="UP000185544"/>
    </source>
</evidence>
<dbReference type="KEGG" id="pabo:BCY86_08340"/>
<dbReference type="AlphaFoldDB" id="A0A1L6MYS6"/>
<organism evidence="1 2">
    <name type="scientific">Pajaroellobacter abortibovis</name>
    <dbReference type="NCBI Taxonomy" id="1882918"/>
    <lineage>
        <taxon>Bacteria</taxon>
        <taxon>Pseudomonadati</taxon>
        <taxon>Myxococcota</taxon>
        <taxon>Polyangia</taxon>
        <taxon>Polyangiales</taxon>
        <taxon>Polyangiaceae</taxon>
    </lineage>
</organism>
<name>A0A1L6MYS6_9BACT</name>
<accession>A0A1L6MYS6</accession>
<dbReference type="InterPro" id="IPR023214">
    <property type="entry name" value="HAD_sf"/>
</dbReference>
<proteinExistence type="predicted"/>
<sequence>MICNVPYTRLAFKEQVTLLNRVLARCTSKPDAPPPVVIFDIDGTLVDNRPRTCAILKEFAVHMERRGLPMADRLASVSPEQLVYLLTESLELLGIFQTDMVAEIEAFWRVRFFSESYLCHDIPLLGAVSFVRACYEAGATCLYLTARDFPLMGRGSFQSLRDLGFPIGIPGTQLVLKPDAGMPDEAFKRLEASKVARVGEVIAAFDNEPSNCNIFHSIYPHSDTVLLDTQHLPGAPPLTEGIAAIENFYRKINS</sequence>
<evidence type="ECO:0008006" key="3">
    <source>
        <dbReference type="Google" id="ProtNLM"/>
    </source>
</evidence>
<dbReference type="RefSeq" id="WP_075277352.1">
    <property type="nucleotide sequence ID" value="NZ_CP016908.1"/>
</dbReference>
<dbReference type="Gene3D" id="3.40.50.1000">
    <property type="entry name" value="HAD superfamily/HAD-like"/>
    <property type="match status" value="1"/>
</dbReference>
<dbReference type="EMBL" id="CP016908">
    <property type="protein sequence ID" value="APS00683.1"/>
    <property type="molecule type" value="Genomic_DNA"/>
</dbReference>
<protein>
    <recommendedName>
        <fullName evidence="3">Haloacid dehalogenase-like hydrolase</fullName>
    </recommendedName>
</protein>
<reference evidence="1 2" key="1">
    <citation type="submission" date="2016-08" db="EMBL/GenBank/DDBJ databases">
        <title>Identification and validation of antigenic proteins from Pajaroellobacter abortibovis using de-novo genome sequence assembly and reverse vaccinology.</title>
        <authorList>
            <person name="Welly B.T."/>
            <person name="Miller M.R."/>
            <person name="Stott J.L."/>
            <person name="Blanchard M.T."/>
            <person name="Islas-Trejo A.D."/>
            <person name="O'Rourke S.M."/>
            <person name="Young A.E."/>
            <person name="Medrano J.F."/>
            <person name="Van Eenennaam A.L."/>
        </authorList>
    </citation>
    <scope>NUCLEOTIDE SEQUENCE [LARGE SCALE GENOMIC DNA]</scope>
    <source>
        <strain evidence="1 2">BTF92-0548A/99-0131</strain>
    </source>
</reference>